<evidence type="ECO:0000313" key="3">
    <source>
        <dbReference type="Proteomes" id="UP001234178"/>
    </source>
</evidence>
<dbReference type="EMBL" id="JAOYFB010000038">
    <property type="protein sequence ID" value="KAK4027798.1"/>
    <property type="molecule type" value="Genomic_DNA"/>
</dbReference>
<name>A0ABR0ARQ5_9CRUS</name>
<evidence type="ECO:0000256" key="1">
    <source>
        <dbReference type="SAM" id="MobiDB-lite"/>
    </source>
</evidence>
<sequence length="122" mass="13598">METPVEGERNDVRVELIEAEPAEFIPPEYRFSSRRGPSCHANTLTFSHPIAVSSQVHLSPTNPLSFSQVRSLPAAASSSLPAAFPDEPARERDVIPEPSYRRTKSNALRLYTLLSPTRLNRI</sequence>
<dbReference type="Proteomes" id="UP001234178">
    <property type="component" value="Unassembled WGS sequence"/>
</dbReference>
<accession>A0ABR0ARQ5</accession>
<keyword evidence="3" id="KW-1185">Reference proteome</keyword>
<evidence type="ECO:0000313" key="2">
    <source>
        <dbReference type="EMBL" id="KAK4027798.1"/>
    </source>
</evidence>
<gene>
    <name evidence="2" type="ORF">OUZ56_016939</name>
</gene>
<proteinExistence type="predicted"/>
<comment type="caution">
    <text evidence="2">The sequence shown here is derived from an EMBL/GenBank/DDBJ whole genome shotgun (WGS) entry which is preliminary data.</text>
</comment>
<reference evidence="2 3" key="1">
    <citation type="journal article" date="2023" name="Nucleic Acids Res.">
        <title>The hologenome of Daphnia magna reveals possible DNA methylation and microbiome-mediated evolution of the host genome.</title>
        <authorList>
            <person name="Chaturvedi A."/>
            <person name="Li X."/>
            <person name="Dhandapani V."/>
            <person name="Marshall H."/>
            <person name="Kissane S."/>
            <person name="Cuenca-Cambronero M."/>
            <person name="Asole G."/>
            <person name="Calvet F."/>
            <person name="Ruiz-Romero M."/>
            <person name="Marangio P."/>
            <person name="Guigo R."/>
            <person name="Rago D."/>
            <person name="Mirbahai L."/>
            <person name="Eastwood N."/>
            <person name="Colbourne J.K."/>
            <person name="Zhou J."/>
            <person name="Mallon E."/>
            <person name="Orsini L."/>
        </authorList>
    </citation>
    <scope>NUCLEOTIDE SEQUENCE [LARGE SCALE GENOMIC DNA]</scope>
    <source>
        <strain evidence="2">LRV0_1</strain>
    </source>
</reference>
<protein>
    <submittedName>
        <fullName evidence="2">Uncharacterized protein</fullName>
    </submittedName>
</protein>
<feature type="region of interest" description="Disordered" evidence="1">
    <location>
        <begin position="77"/>
        <end position="101"/>
    </location>
</feature>
<organism evidence="2 3">
    <name type="scientific">Daphnia magna</name>
    <dbReference type="NCBI Taxonomy" id="35525"/>
    <lineage>
        <taxon>Eukaryota</taxon>
        <taxon>Metazoa</taxon>
        <taxon>Ecdysozoa</taxon>
        <taxon>Arthropoda</taxon>
        <taxon>Crustacea</taxon>
        <taxon>Branchiopoda</taxon>
        <taxon>Diplostraca</taxon>
        <taxon>Cladocera</taxon>
        <taxon>Anomopoda</taxon>
        <taxon>Daphniidae</taxon>
        <taxon>Daphnia</taxon>
    </lineage>
</organism>